<dbReference type="Proteomes" id="UP000235145">
    <property type="component" value="Unassembled WGS sequence"/>
</dbReference>
<evidence type="ECO:0000313" key="2">
    <source>
        <dbReference type="Proteomes" id="UP000235145"/>
    </source>
</evidence>
<protein>
    <submittedName>
        <fullName evidence="1">Uncharacterized protein</fullName>
    </submittedName>
</protein>
<reference evidence="1 2" key="1">
    <citation type="journal article" date="2017" name="Nat. Commun.">
        <title>Genome assembly with in vitro proximity ligation data and whole-genome triplication in lettuce.</title>
        <authorList>
            <person name="Reyes-Chin-Wo S."/>
            <person name="Wang Z."/>
            <person name="Yang X."/>
            <person name="Kozik A."/>
            <person name="Arikit S."/>
            <person name="Song C."/>
            <person name="Xia L."/>
            <person name="Froenicke L."/>
            <person name="Lavelle D.O."/>
            <person name="Truco M.J."/>
            <person name="Xia R."/>
            <person name="Zhu S."/>
            <person name="Xu C."/>
            <person name="Xu H."/>
            <person name="Xu X."/>
            <person name="Cox K."/>
            <person name="Korf I."/>
            <person name="Meyers B.C."/>
            <person name="Michelmore R.W."/>
        </authorList>
    </citation>
    <scope>NUCLEOTIDE SEQUENCE [LARGE SCALE GENOMIC DNA]</scope>
    <source>
        <strain evidence="2">cv. Salinas</strain>
        <tissue evidence="1">Seedlings</tissue>
    </source>
</reference>
<keyword evidence="2" id="KW-1185">Reference proteome</keyword>
<proteinExistence type="predicted"/>
<dbReference type="AlphaFoldDB" id="A0A9R1UZZ7"/>
<comment type="caution">
    <text evidence="1">The sequence shown here is derived from an EMBL/GenBank/DDBJ whole genome shotgun (WGS) entry which is preliminary data.</text>
</comment>
<dbReference type="EMBL" id="NBSK02000007">
    <property type="protein sequence ID" value="KAJ0195870.1"/>
    <property type="molecule type" value="Genomic_DNA"/>
</dbReference>
<name>A0A9R1UZZ7_LACSA</name>
<organism evidence="1 2">
    <name type="scientific">Lactuca sativa</name>
    <name type="common">Garden lettuce</name>
    <dbReference type="NCBI Taxonomy" id="4236"/>
    <lineage>
        <taxon>Eukaryota</taxon>
        <taxon>Viridiplantae</taxon>
        <taxon>Streptophyta</taxon>
        <taxon>Embryophyta</taxon>
        <taxon>Tracheophyta</taxon>
        <taxon>Spermatophyta</taxon>
        <taxon>Magnoliopsida</taxon>
        <taxon>eudicotyledons</taxon>
        <taxon>Gunneridae</taxon>
        <taxon>Pentapetalae</taxon>
        <taxon>asterids</taxon>
        <taxon>campanulids</taxon>
        <taxon>Asterales</taxon>
        <taxon>Asteraceae</taxon>
        <taxon>Cichorioideae</taxon>
        <taxon>Cichorieae</taxon>
        <taxon>Lactucinae</taxon>
        <taxon>Lactuca</taxon>
    </lineage>
</organism>
<gene>
    <name evidence="1" type="ORF">LSAT_V11C700371840</name>
</gene>
<sequence length="195" mass="23164">MHRKPKSLEGPTPNNSQRNIKRCPHLTKWLCVLQETLYFSLRPKEWNFLRKLLRDSRFICPHEVVWRVFNRPIHYRNPLVQDNEQLHKVVSNPYEKATNLTEWVANNNIDSNDRVTNKPLAIGRLIYVHPSIDEVFYLRIMFSHQKMLGLLGDDNEWFNATEEAAAWANVADLRTLFTHTLFFCEISNPKRCFEK</sequence>
<evidence type="ECO:0000313" key="1">
    <source>
        <dbReference type="EMBL" id="KAJ0195870.1"/>
    </source>
</evidence>
<accession>A0A9R1UZZ7</accession>